<keyword evidence="1" id="KW-0547">Nucleotide-binding</keyword>
<dbReference type="InterPro" id="IPR011009">
    <property type="entry name" value="Kinase-like_dom_sf"/>
</dbReference>
<dbReference type="Gene3D" id="3.30.200.20">
    <property type="entry name" value="Phosphorylase Kinase, domain 1"/>
    <property type="match status" value="1"/>
</dbReference>
<name>A0A6P7G4I0_DIAVI</name>
<evidence type="ECO:0000313" key="3">
    <source>
        <dbReference type="RefSeq" id="XP_028139893.1"/>
    </source>
</evidence>
<dbReference type="GO" id="GO:0005524">
    <property type="term" value="F:ATP binding"/>
    <property type="evidence" value="ECO:0007669"/>
    <property type="project" value="UniProtKB-UniRule"/>
</dbReference>
<dbReference type="GO" id="GO:0000278">
    <property type="term" value="P:mitotic cell cycle"/>
    <property type="evidence" value="ECO:0007669"/>
    <property type="project" value="TreeGrafter"/>
</dbReference>
<dbReference type="GO" id="GO:0005737">
    <property type="term" value="C:cytoplasm"/>
    <property type="evidence" value="ECO:0007669"/>
    <property type="project" value="TreeGrafter"/>
</dbReference>
<dbReference type="Pfam" id="PF12330">
    <property type="entry name" value="Haspin_kinase"/>
    <property type="match status" value="1"/>
</dbReference>
<dbReference type="InterPro" id="IPR017441">
    <property type="entry name" value="Protein_kinase_ATP_BS"/>
</dbReference>
<feature type="domain" description="Protein kinase" evidence="2">
    <location>
        <begin position="33"/>
        <end position="177"/>
    </location>
</feature>
<protein>
    <submittedName>
        <fullName evidence="3">Serine/threonine-protein kinase haspin-like</fullName>
    </submittedName>
</protein>
<evidence type="ECO:0000256" key="1">
    <source>
        <dbReference type="PROSITE-ProRule" id="PRU10141"/>
    </source>
</evidence>
<dbReference type="GO" id="GO:0035556">
    <property type="term" value="P:intracellular signal transduction"/>
    <property type="evidence" value="ECO:0007669"/>
    <property type="project" value="TreeGrafter"/>
</dbReference>
<sequence length="177" mass="19988">HLGVPVTAREIVLRKCGQTEPIQFSQCFTDSILQNCQKIGEGLYGEVFLVKNPDGDTSVLKIIPVEGDQTVNGKRQKKFEEVLSEIVITTELSNLRHNKRNGISSFIEVQKIRCVQGTYPGKLIDLWDPFDETIGSENDCPDMFKEDQLYIVSQMAYGGKDLESNVEINRSTYLQKV</sequence>
<dbReference type="GO" id="GO:0072354">
    <property type="term" value="F:histone H3T3 kinase activity"/>
    <property type="evidence" value="ECO:0007669"/>
    <property type="project" value="TreeGrafter"/>
</dbReference>
<dbReference type="AlphaFoldDB" id="A0A6P7G4I0"/>
<dbReference type="PANTHER" id="PTHR24419">
    <property type="entry name" value="INTERLEUKIN-1 RECEPTOR-ASSOCIATED KINASE"/>
    <property type="match status" value="1"/>
</dbReference>
<organism evidence="3">
    <name type="scientific">Diabrotica virgifera virgifera</name>
    <name type="common">western corn rootworm</name>
    <dbReference type="NCBI Taxonomy" id="50390"/>
    <lineage>
        <taxon>Eukaryota</taxon>
        <taxon>Metazoa</taxon>
        <taxon>Ecdysozoa</taxon>
        <taxon>Arthropoda</taxon>
        <taxon>Hexapoda</taxon>
        <taxon>Insecta</taxon>
        <taxon>Pterygota</taxon>
        <taxon>Neoptera</taxon>
        <taxon>Endopterygota</taxon>
        <taxon>Coleoptera</taxon>
        <taxon>Polyphaga</taxon>
        <taxon>Cucujiformia</taxon>
        <taxon>Chrysomeloidea</taxon>
        <taxon>Chrysomelidae</taxon>
        <taxon>Galerucinae</taxon>
        <taxon>Diabroticina</taxon>
        <taxon>Diabroticites</taxon>
        <taxon>Diabrotica</taxon>
    </lineage>
</organism>
<evidence type="ECO:0000259" key="2">
    <source>
        <dbReference type="PROSITE" id="PS50011"/>
    </source>
</evidence>
<gene>
    <name evidence="3" type="primary">LOC114334077</name>
</gene>
<proteinExistence type="predicted"/>
<dbReference type="PROSITE" id="PS50011">
    <property type="entry name" value="PROTEIN_KINASE_DOM"/>
    <property type="match status" value="1"/>
</dbReference>
<dbReference type="InterPro" id="IPR000719">
    <property type="entry name" value="Prot_kinase_dom"/>
</dbReference>
<dbReference type="FunFam" id="3.30.200.20:FF:000409">
    <property type="entry name" value="serine/threonine-protein kinase haspin"/>
    <property type="match status" value="1"/>
</dbReference>
<dbReference type="PANTHER" id="PTHR24419:SF18">
    <property type="entry name" value="SERINE_THREONINE-PROTEIN KINASE HASPIN"/>
    <property type="match status" value="1"/>
</dbReference>
<feature type="non-terminal residue" evidence="3">
    <location>
        <position position="1"/>
    </location>
</feature>
<accession>A0A6P7G4I0</accession>
<reference evidence="3" key="1">
    <citation type="submission" date="2025-08" db="UniProtKB">
        <authorList>
            <consortium name="RefSeq"/>
        </authorList>
    </citation>
    <scope>IDENTIFICATION</scope>
    <source>
        <tissue evidence="3">Whole insect</tissue>
    </source>
</reference>
<dbReference type="GO" id="GO:0005634">
    <property type="term" value="C:nucleus"/>
    <property type="evidence" value="ECO:0007669"/>
    <property type="project" value="TreeGrafter"/>
</dbReference>
<keyword evidence="1" id="KW-0067">ATP-binding</keyword>
<feature type="binding site" evidence="1">
    <location>
        <position position="61"/>
    </location>
    <ligand>
        <name>ATP</name>
        <dbReference type="ChEBI" id="CHEBI:30616"/>
    </ligand>
</feature>
<dbReference type="PROSITE" id="PS00107">
    <property type="entry name" value="PROTEIN_KINASE_ATP"/>
    <property type="match status" value="1"/>
</dbReference>
<dbReference type="InParanoid" id="A0A6P7G4I0"/>
<dbReference type="RefSeq" id="XP_028139893.1">
    <property type="nucleotide sequence ID" value="XM_028284092.1"/>
</dbReference>
<dbReference type="SUPFAM" id="SSF56112">
    <property type="entry name" value="Protein kinase-like (PK-like)"/>
    <property type="match status" value="1"/>
</dbReference>